<organism evidence="1 2">
    <name type="scientific">Bifidobacterium adolescentis</name>
    <dbReference type="NCBI Taxonomy" id="1680"/>
    <lineage>
        <taxon>Bacteria</taxon>
        <taxon>Bacillati</taxon>
        <taxon>Actinomycetota</taxon>
        <taxon>Actinomycetes</taxon>
        <taxon>Bifidobacteriales</taxon>
        <taxon>Bifidobacteriaceae</taxon>
        <taxon>Bifidobacterium</taxon>
    </lineage>
</organism>
<name>A0A174BU85_BIFAD</name>
<reference evidence="1 2" key="1">
    <citation type="submission" date="2015-09" db="EMBL/GenBank/DDBJ databases">
        <authorList>
            <consortium name="Pathogen Informatics"/>
        </authorList>
    </citation>
    <scope>NUCLEOTIDE SEQUENCE [LARGE SCALE GENOMIC DNA]</scope>
    <source>
        <strain evidence="1 2">2789STDY5608824</strain>
    </source>
</reference>
<gene>
    <name evidence="1" type="ORF">ERS852382_01947</name>
</gene>
<protein>
    <submittedName>
        <fullName evidence="1">Uncharacterized protein</fullName>
    </submittedName>
</protein>
<dbReference type="AlphaFoldDB" id="A0A174BU85"/>
<evidence type="ECO:0000313" key="1">
    <source>
        <dbReference type="EMBL" id="CUO04354.1"/>
    </source>
</evidence>
<accession>A0A174BU85</accession>
<proteinExistence type="predicted"/>
<evidence type="ECO:0000313" key="2">
    <source>
        <dbReference type="Proteomes" id="UP000095647"/>
    </source>
</evidence>
<dbReference type="EMBL" id="CYYI01000011">
    <property type="protein sequence ID" value="CUO04354.1"/>
    <property type="molecule type" value="Genomic_DNA"/>
</dbReference>
<dbReference type="Proteomes" id="UP000095647">
    <property type="component" value="Unassembled WGS sequence"/>
</dbReference>
<sequence>MHPLKTAPFRHEIIPSSEHGIAHPVKTWPSSLVSRFPHFLKTRFTRFPHFSGYRAALFRPRDCIKRRFRRFYRLTVKRRAATRPACGIEVRLVPRRPSAASRQCPHLGDAGLWRACRPHPWSQWSARPILRQTPATYEHIFRKRLFSACHLLHSDTDIQWIAQRPSSPQFDRPYHYPSKAWSFGTLITGRVLRHFPPECRRQLPQSGLRSENVRFRNGPRRIPMVLVGFTKCCMLHSVQHLRIHRTTLIQQRTDFATWRHDNR</sequence>